<protein>
    <recommendedName>
        <fullName evidence="9">Major facilitator superfamily (MFS) profile domain-containing protein</fullName>
    </recommendedName>
</protein>
<evidence type="ECO:0000256" key="1">
    <source>
        <dbReference type="ARBA" id="ARBA00004141"/>
    </source>
</evidence>
<comment type="similarity">
    <text evidence="2">Belongs to the major facilitator superfamily. TCR/Tet family.</text>
</comment>
<dbReference type="InterPro" id="IPR036259">
    <property type="entry name" value="MFS_trans_sf"/>
</dbReference>
<evidence type="ECO:0000256" key="6">
    <source>
        <dbReference type="SAM" id="Phobius"/>
    </source>
</evidence>
<feature type="transmembrane region" description="Helical" evidence="6">
    <location>
        <begin position="228"/>
        <end position="247"/>
    </location>
</feature>
<dbReference type="Proteomes" id="UP000308092">
    <property type="component" value="Unassembled WGS sequence"/>
</dbReference>
<feature type="transmembrane region" description="Helical" evidence="6">
    <location>
        <begin position="66"/>
        <end position="89"/>
    </location>
</feature>
<dbReference type="AlphaFoldDB" id="A0A4S3JK96"/>
<comment type="caution">
    <text evidence="7">The sequence shown here is derived from an EMBL/GenBank/DDBJ whole genome shotgun (WGS) entry which is preliminary data.</text>
</comment>
<feature type="transmembrane region" description="Helical" evidence="6">
    <location>
        <begin position="312"/>
        <end position="337"/>
    </location>
</feature>
<feature type="transmembrane region" description="Helical" evidence="6">
    <location>
        <begin position="267"/>
        <end position="292"/>
    </location>
</feature>
<gene>
    <name evidence="7" type="ORF">EYZ11_004563</name>
</gene>
<dbReference type="Pfam" id="PF07690">
    <property type="entry name" value="MFS_1"/>
    <property type="match status" value="1"/>
</dbReference>
<feature type="transmembrane region" description="Helical" evidence="6">
    <location>
        <begin position="349"/>
        <end position="370"/>
    </location>
</feature>
<dbReference type="STRING" id="1220188.A0A4S3JK96"/>
<feature type="transmembrane region" description="Helical" evidence="6">
    <location>
        <begin position="156"/>
        <end position="177"/>
    </location>
</feature>
<dbReference type="Gene3D" id="1.20.1250.20">
    <property type="entry name" value="MFS general substrate transporter like domains"/>
    <property type="match status" value="2"/>
</dbReference>
<evidence type="ECO:0000256" key="3">
    <source>
        <dbReference type="ARBA" id="ARBA00022692"/>
    </source>
</evidence>
<dbReference type="GO" id="GO:0005886">
    <property type="term" value="C:plasma membrane"/>
    <property type="evidence" value="ECO:0007669"/>
    <property type="project" value="TreeGrafter"/>
</dbReference>
<evidence type="ECO:0000256" key="4">
    <source>
        <dbReference type="ARBA" id="ARBA00022989"/>
    </source>
</evidence>
<sequence>MTESSQDPEKQTVELQLETRRGLQSSTDGVKQDKVIDNNYATGVKVLMLISAVTLMTFLTLLDQSIIATCFITTPIWKTLCIFSLKGSLLCGIANSSKMLIVGRAVAGMGASGLNNGALSILANSTPLEKRPIAQMGLVIGPLLGGAFTEHVTWRLCFYINLPIGAVVAGFLLFLNIPEPVVKTSLLSVLATLPSKLDLVGFALLAPSAIQLLLALEYGGNEYAWNSSMIIGLFCGAGVTFLIFLYWESRQGGQAMTPLPMLRQRIVWTSCVNQTSLIGMTLCTSYFLPMYFQAVKGVSPTLSGVDLLPTVLSQLVGTVICGALASSVITAIGNGLISTFTPSTSTGKWIGYQILIGTGRGLGFQVPIVAVQNTLSPAQIPVAMALLMFCQTLGGAVFLVIANVIFSASLRTEIPWYAPGIDPETVIGAGASSVRDVVTSTTALAGTLTAYATSVGRVFYLAVGLSGIGLASAWGMGWKDIRKKGQ</sequence>
<evidence type="ECO:0000256" key="2">
    <source>
        <dbReference type="ARBA" id="ARBA00007520"/>
    </source>
</evidence>
<evidence type="ECO:0000313" key="7">
    <source>
        <dbReference type="EMBL" id="THC95966.1"/>
    </source>
</evidence>
<feature type="transmembrane region" description="Helical" evidence="6">
    <location>
        <begin position="382"/>
        <end position="406"/>
    </location>
</feature>
<keyword evidence="4 6" id="KW-1133">Transmembrane helix</keyword>
<evidence type="ECO:0008006" key="9">
    <source>
        <dbReference type="Google" id="ProtNLM"/>
    </source>
</evidence>
<feature type="transmembrane region" description="Helical" evidence="6">
    <location>
        <begin position="133"/>
        <end position="149"/>
    </location>
</feature>
<comment type="subcellular location">
    <subcellularLocation>
        <location evidence="1">Membrane</location>
        <topology evidence="1">Multi-pass membrane protein</topology>
    </subcellularLocation>
</comment>
<accession>A0A4S3JK96</accession>
<keyword evidence="5 6" id="KW-0472">Membrane</keyword>
<evidence type="ECO:0000313" key="8">
    <source>
        <dbReference type="Proteomes" id="UP000308092"/>
    </source>
</evidence>
<evidence type="ECO:0000256" key="5">
    <source>
        <dbReference type="ARBA" id="ARBA00023136"/>
    </source>
</evidence>
<dbReference type="SUPFAM" id="SSF103473">
    <property type="entry name" value="MFS general substrate transporter"/>
    <property type="match status" value="2"/>
</dbReference>
<name>A0A4S3JK96_9EURO</name>
<dbReference type="EMBL" id="SOSA01000134">
    <property type="protein sequence ID" value="THC95966.1"/>
    <property type="molecule type" value="Genomic_DNA"/>
</dbReference>
<keyword evidence="3 6" id="KW-0812">Transmembrane</keyword>
<dbReference type="PANTHER" id="PTHR23501:SF193">
    <property type="entry name" value="MULTIDRUG TRANSPORTER, PUTATIVE (AFU_ORTHOLOGUE AFUA_8G00940)-RELATED"/>
    <property type="match status" value="1"/>
</dbReference>
<dbReference type="VEuPathDB" id="FungiDB:EYZ11_004563"/>
<feature type="transmembrane region" description="Helical" evidence="6">
    <location>
        <begin position="101"/>
        <end position="121"/>
    </location>
</feature>
<keyword evidence="8" id="KW-1185">Reference proteome</keyword>
<feature type="transmembrane region" description="Helical" evidence="6">
    <location>
        <begin position="40"/>
        <end position="60"/>
    </location>
</feature>
<reference evidence="7 8" key="1">
    <citation type="submission" date="2019-03" db="EMBL/GenBank/DDBJ databases">
        <title>The genome sequence of a newly discovered highly antifungal drug resistant Aspergillus species, Aspergillus tanneri NIH 1004.</title>
        <authorList>
            <person name="Mounaud S."/>
            <person name="Singh I."/>
            <person name="Joardar V."/>
            <person name="Pakala S."/>
            <person name="Pakala S."/>
            <person name="Venepally P."/>
            <person name="Hoover J."/>
            <person name="Nierman W."/>
            <person name="Chung J."/>
            <person name="Losada L."/>
        </authorList>
    </citation>
    <scope>NUCLEOTIDE SEQUENCE [LARGE SCALE GENOMIC DNA]</scope>
    <source>
        <strain evidence="7 8">NIH1004</strain>
    </source>
</reference>
<proteinExistence type="inferred from homology"/>
<dbReference type="InterPro" id="IPR011701">
    <property type="entry name" value="MFS"/>
</dbReference>
<organism evidence="7 8">
    <name type="scientific">Aspergillus tanneri</name>
    <dbReference type="NCBI Taxonomy" id="1220188"/>
    <lineage>
        <taxon>Eukaryota</taxon>
        <taxon>Fungi</taxon>
        <taxon>Dikarya</taxon>
        <taxon>Ascomycota</taxon>
        <taxon>Pezizomycotina</taxon>
        <taxon>Eurotiomycetes</taxon>
        <taxon>Eurotiomycetidae</taxon>
        <taxon>Eurotiales</taxon>
        <taxon>Aspergillaceae</taxon>
        <taxon>Aspergillus</taxon>
        <taxon>Aspergillus subgen. Circumdati</taxon>
    </lineage>
</organism>
<dbReference type="GO" id="GO:0022857">
    <property type="term" value="F:transmembrane transporter activity"/>
    <property type="evidence" value="ECO:0007669"/>
    <property type="project" value="InterPro"/>
</dbReference>
<feature type="transmembrane region" description="Helical" evidence="6">
    <location>
        <begin position="458"/>
        <end position="478"/>
    </location>
</feature>
<dbReference type="PANTHER" id="PTHR23501">
    <property type="entry name" value="MAJOR FACILITATOR SUPERFAMILY"/>
    <property type="match status" value="1"/>
</dbReference>